<evidence type="ECO:0000256" key="3">
    <source>
        <dbReference type="ARBA" id="ARBA00022574"/>
    </source>
</evidence>
<dbReference type="GO" id="GO:0000462">
    <property type="term" value="P:maturation of SSU-rRNA from tricistronic rRNA transcript (SSU-rRNA, 5.8S rRNA, LSU-rRNA)"/>
    <property type="evidence" value="ECO:0007669"/>
    <property type="project" value="TreeGrafter"/>
</dbReference>
<feature type="repeat" description="WD" evidence="6">
    <location>
        <begin position="381"/>
        <end position="417"/>
    </location>
</feature>
<dbReference type="SUPFAM" id="SSF69322">
    <property type="entry name" value="Tricorn protease domain 2"/>
    <property type="match status" value="1"/>
</dbReference>
<dbReference type="PROSITE" id="PS50294">
    <property type="entry name" value="WD_REPEATS_REGION"/>
    <property type="match status" value="3"/>
</dbReference>
<dbReference type="EMBL" id="BLLK01000051">
    <property type="protein sequence ID" value="GFH56164.1"/>
    <property type="molecule type" value="Genomic_DNA"/>
</dbReference>
<reference evidence="9 10" key="1">
    <citation type="journal article" date="2021" name="Sci. Rep.">
        <title>The genome of the diatom Chaetoceros tenuissimus carries an ancient integrated fragment of an extant virus.</title>
        <authorList>
            <person name="Hongo Y."/>
            <person name="Kimura K."/>
            <person name="Takaki Y."/>
            <person name="Yoshida Y."/>
            <person name="Baba S."/>
            <person name="Kobayashi G."/>
            <person name="Nagasaki K."/>
            <person name="Hano T."/>
            <person name="Tomaru Y."/>
        </authorList>
    </citation>
    <scope>NUCLEOTIDE SEQUENCE [LARGE SCALE GENOMIC DNA]</scope>
    <source>
        <strain evidence="9 10">NIES-3715</strain>
    </source>
</reference>
<feature type="repeat" description="WD" evidence="6">
    <location>
        <begin position="550"/>
        <end position="582"/>
    </location>
</feature>
<keyword evidence="3 6" id="KW-0853">WD repeat</keyword>
<dbReference type="Pfam" id="PF04003">
    <property type="entry name" value="Utp12"/>
    <property type="match status" value="1"/>
</dbReference>
<dbReference type="PROSITE" id="PS00678">
    <property type="entry name" value="WD_REPEATS_1"/>
    <property type="match status" value="2"/>
</dbReference>
<dbReference type="InterPro" id="IPR027145">
    <property type="entry name" value="PWP2"/>
</dbReference>
<dbReference type="SUPFAM" id="SSF50998">
    <property type="entry name" value="Quinoprotein alcohol dehydrogenase-like"/>
    <property type="match status" value="1"/>
</dbReference>
<sequence>MKFNYKLHRLCGSAYGNPDASNSSSSGANIVYTSSGNVLLSPVSNRVQVIDLLTHTVRTLSCEARSNIRTIALSPDDRLLIIIDNQNHAMLVNFHRSVVLHRFTFKRSVRSCKFSPCGSYFAVTYGNHIQVWHSPGLRREFAPFVLHRTYTGLGDAVVSIEWSSDSSVIMASSRAGTVRIWTVDTTEGFEPITLSGHKSCSVGAYFEKITQGSGGRIRKVYTVSADGALVSWSCKYSDEDAQDDEQKEFMDASNAALSFFGGASNDFFSSGGGNNDNQTQAQHLVKGTWEVSARHYFHQDTDVTATNFSTANNLLIVGFASGIFGLYELPSMSNIHTLSLSNQVIRTVAINDTGEWLAFGCPSTQQLLVWEWRSETYIIKQRGHAYGMRCMAYSHDGVVVATGGEDGTIKLWNTSSGFCYCTLKSHTAPVTACVFSNSSVVLSSSLDGTVRAHDLHRYRNFRTYTAPTPCQFTSLAVDPSGEVVVAGTMDPFHVYTWSMQNGKLLDILTGHVGPISELKFHPTRGTLASASWDGTVKMWDLYKREGEPESIKHSQDVVCCAFRPDGKQMVTGTIGGLLSVWNTDDCRLICEIDGKRDIAGGRKVNDRMTADSNSSSRYFTSVCYSADGSCVLAGGNSRYVCIYEISQQILVKKFQISFNRSLDGVLDELNSKKLGDGGPIDVNDGSDNDDPDFSANLPGAKRGDDGSRKSRVEVITSQVAFSNTGREWAAVSNEGLHVYSLDDDMIFDPIALTEEITPNAVRTNLRKKKHNVALLISLHLNEFALVREVLEDIPHKSIAHVVRSIGPEHLERLMQFISKCMLDSPHLEFYLQFCLEMLRQHGIHMEKHRSTFMRAFRSMHRSVQIHHDDLKRVCDDNRYTLDFIGDQTQIALEREGSS</sequence>
<evidence type="ECO:0000256" key="5">
    <source>
        <dbReference type="ARBA" id="ARBA00023242"/>
    </source>
</evidence>
<dbReference type="GO" id="GO:0000028">
    <property type="term" value="P:ribosomal small subunit assembly"/>
    <property type="evidence" value="ECO:0007669"/>
    <property type="project" value="TreeGrafter"/>
</dbReference>
<dbReference type="InterPro" id="IPR001680">
    <property type="entry name" value="WD40_rpt"/>
</dbReference>
<dbReference type="PANTHER" id="PTHR19858">
    <property type="entry name" value="WD40 REPEAT PROTEIN"/>
    <property type="match status" value="1"/>
</dbReference>
<keyword evidence="5" id="KW-0539">Nucleus</keyword>
<keyword evidence="10" id="KW-1185">Reference proteome</keyword>
<protein>
    <recommendedName>
        <fullName evidence="8">Small-subunit processome Utp12 domain-containing protein</fullName>
    </recommendedName>
</protein>
<dbReference type="InterPro" id="IPR015943">
    <property type="entry name" value="WD40/YVTN_repeat-like_dom_sf"/>
</dbReference>
<dbReference type="InterPro" id="IPR007148">
    <property type="entry name" value="SSU_processome_Utp12"/>
</dbReference>
<feature type="repeat" description="WD" evidence="6">
    <location>
        <begin position="508"/>
        <end position="541"/>
    </location>
</feature>
<comment type="similarity">
    <text evidence="2">Belongs to the WD repeat PWP2 family.</text>
</comment>
<dbReference type="PANTHER" id="PTHR19858:SF0">
    <property type="entry name" value="PERIODIC TRYPTOPHAN PROTEIN 2 HOMOLOG"/>
    <property type="match status" value="1"/>
</dbReference>
<evidence type="ECO:0000256" key="1">
    <source>
        <dbReference type="ARBA" id="ARBA00004604"/>
    </source>
</evidence>
<evidence type="ECO:0000313" key="10">
    <source>
        <dbReference type="Proteomes" id="UP001054902"/>
    </source>
</evidence>
<dbReference type="InterPro" id="IPR019775">
    <property type="entry name" value="WD40_repeat_CS"/>
</dbReference>
<dbReference type="AlphaFoldDB" id="A0AAD3HAN9"/>
<evidence type="ECO:0000256" key="4">
    <source>
        <dbReference type="ARBA" id="ARBA00022737"/>
    </source>
</evidence>
<evidence type="ECO:0000256" key="2">
    <source>
        <dbReference type="ARBA" id="ARBA00010226"/>
    </source>
</evidence>
<evidence type="ECO:0000313" key="9">
    <source>
        <dbReference type="EMBL" id="GFH56164.1"/>
    </source>
</evidence>
<dbReference type="PRINTS" id="PR00320">
    <property type="entry name" value="GPROTEINBRPT"/>
</dbReference>
<gene>
    <name evidence="9" type="ORF">CTEN210_12640</name>
</gene>
<feature type="region of interest" description="Disordered" evidence="7">
    <location>
        <begin position="677"/>
        <end position="708"/>
    </location>
</feature>
<dbReference type="Proteomes" id="UP001054902">
    <property type="component" value="Unassembled WGS sequence"/>
</dbReference>
<dbReference type="Gene3D" id="2.130.10.10">
    <property type="entry name" value="YVTN repeat-like/Quinoprotein amine dehydrogenase"/>
    <property type="match status" value="3"/>
</dbReference>
<accession>A0AAD3HAN9</accession>
<feature type="domain" description="Small-subunit processome Utp12" evidence="8">
    <location>
        <begin position="781"/>
        <end position="884"/>
    </location>
</feature>
<dbReference type="InterPro" id="IPR020472">
    <property type="entry name" value="WD40_PAC1"/>
</dbReference>
<keyword evidence="4" id="KW-0677">Repeat</keyword>
<dbReference type="SMART" id="SM00320">
    <property type="entry name" value="WD40"/>
    <property type="match status" value="11"/>
</dbReference>
<dbReference type="PROSITE" id="PS50082">
    <property type="entry name" value="WD_REPEATS_2"/>
    <property type="match status" value="4"/>
</dbReference>
<evidence type="ECO:0000259" key="8">
    <source>
        <dbReference type="Pfam" id="PF04003"/>
    </source>
</evidence>
<organism evidence="9 10">
    <name type="scientific">Chaetoceros tenuissimus</name>
    <dbReference type="NCBI Taxonomy" id="426638"/>
    <lineage>
        <taxon>Eukaryota</taxon>
        <taxon>Sar</taxon>
        <taxon>Stramenopiles</taxon>
        <taxon>Ochrophyta</taxon>
        <taxon>Bacillariophyta</taxon>
        <taxon>Coscinodiscophyceae</taxon>
        <taxon>Chaetocerotophycidae</taxon>
        <taxon>Chaetocerotales</taxon>
        <taxon>Chaetocerotaceae</taxon>
        <taxon>Chaetoceros</taxon>
    </lineage>
</organism>
<evidence type="ECO:0000256" key="7">
    <source>
        <dbReference type="SAM" id="MobiDB-lite"/>
    </source>
</evidence>
<dbReference type="GO" id="GO:0032040">
    <property type="term" value="C:small-subunit processome"/>
    <property type="evidence" value="ECO:0007669"/>
    <property type="project" value="TreeGrafter"/>
</dbReference>
<evidence type="ECO:0000256" key="6">
    <source>
        <dbReference type="PROSITE-ProRule" id="PRU00221"/>
    </source>
</evidence>
<comment type="caution">
    <text evidence="9">The sequence shown here is derived from an EMBL/GenBank/DDBJ whole genome shotgun (WGS) entry which is preliminary data.</text>
</comment>
<dbReference type="Pfam" id="PF00400">
    <property type="entry name" value="WD40"/>
    <property type="match status" value="6"/>
</dbReference>
<proteinExistence type="inferred from homology"/>
<dbReference type="GO" id="GO:0034388">
    <property type="term" value="C:Pwp2p-containing subcomplex of 90S preribosome"/>
    <property type="evidence" value="ECO:0007669"/>
    <property type="project" value="TreeGrafter"/>
</dbReference>
<dbReference type="CDD" id="cd00200">
    <property type="entry name" value="WD40"/>
    <property type="match status" value="1"/>
</dbReference>
<feature type="repeat" description="WD" evidence="6">
    <location>
        <begin position="150"/>
        <end position="191"/>
    </location>
</feature>
<dbReference type="InterPro" id="IPR011047">
    <property type="entry name" value="Quinoprotein_ADH-like_sf"/>
</dbReference>
<comment type="subcellular location">
    <subcellularLocation>
        <location evidence="1">Nucleus</location>
        <location evidence="1">Nucleolus</location>
    </subcellularLocation>
</comment>
<name>A0AAD3HAN9_9STRA</name>